<comment type="caution">
    <text evidence="1">The sequence shown here is derived from an EMBL/GenBank/DDBJ whole genome shotgun (WGS) entry which is preliminary data.</text>
</comment>
<organism evidence="1 2">
    <name type="scientific">Neisseria mucosa (strain ATCC 25996 / DSM 4631 / NCTC 10774 / M26)</name>
    <dbReference type="NCBI Taxonomy" id="546266"/>
    <lineage>
        <taxon>Bacteria</taxon>
        <taxon>Pseudomonadati</taxon>
        <taxon>Pseudomonadota</taxon>
        <taxon>Betaproteobacteria</taxon>
        <taxon>Neisseriales</taxon>
        <taxon>Neisseriaceae</taxon>
        <taxon>Neisseria</taxon>
    </lineage>
</organism>
<proteinExistence type="predicted"/>
<evidence type="ECO:0000313" key="2">
    <source>
        <dbReference type="Proteomes" id="UP000003344"/>
    </source>
</evidence>
<dbReference type="AlphaFoldDB" id="D2ZUE6"/>
<reference evidence="1 2" key="1">
    <citation type="submission" date="2009-10" db="EMBL/GenBank/DDBJ databases">
        <authorList>
            <person name="Weinstock G."/>
            <person name="Sodergren E."/>
            <person name="Clifton S."/>
            <person name="Fulton L."/>
            <person name="Fulton B."/>
            <person name="Courtney L."/>
            <person name="Fronick C."/>
            <person name="Harrison M."/>
            <person name="Strong C."/>
            <person name="Farmer C."/>
            <person name="Delahaunty K."/>
            <person name="Markovic C."/>
            <person name="Hall O."/>
            <person name="Minx P."/>
            <person name="Tomlinson C."/>
            <person name="Mitreva M."/>
            <person name="Nelson J."/>
            <person name="Hou S."/>
            <person name="Wollam A."/>
            <person name="Pepin K.H."/>
            <person name="Johnson M."/>
            <person name="Bhonagiri V."/>
            <person name="Nash W.E."/>
            <person name="Warren W."/>
            <person name="Chinwalla A."/>
            <person name="Mardis E.R."/>
            <person name="Wilson R.K."/>
        </authorList>
    </citation>
    <scope>NUCLEOTIDE SEQUENCE [LARGE SCALE GENOMIC DNA]</scope>
    <source>
        <strain evidence="2">ATCC 25996 / DSM 4631 / NCTC 10774 / M26</strain>
    </source>
</reference>
<sequence length="48" mass="5213">MSSPDLESKHSTTWAKPTLHTLQSEAGIATPYPPPRWFCLSGKAVCLA</sequence>
<dbReference type="EMBL" id="ACDX02000003">
    <property type="protein sequence ID" value="EFC89331.1"/>
    <property type="molecule type" value="Genomic_DNA"/>
</dbReference>
<dbReference type="Proteomes" id="UP000003344">
    <property type="component" value="Unassembled WGS sequence"/>
</dbReference>
<gene>
    <name evidence="1" type="ORF">NEIMUCOT_04234</name>
</gene>
<name>D2ZUE6_NEIM2</name>
<accession>D2ZUE6</accession>
<evidence type="ECO:0000313" key="1">
    <source>
        <dbReference type="EMBL" id="EFC89331.1"/>
    </source>
</evidence>
<protein>
    <submittedName>
        <fullName evidence="1">Uncharacterized protein</fullName>
    </submittedName>
</protein>